<feature type="transmembrane region" description="Helical" evidence="12">
    <location>
        <begin position="357"/>
        <end position="375"/>
    </location>
</feature>
<evidence type="ECO:0000256" key="2">
    <source>
        <dbReference type="ARBA" id="ARBA00006278"/>
    </source>
</evidence>
<dbReference type="InterPro" id="IPR013112">
    <property type="entry name" value="FAD-bd_8"/>
</dbReference>
<dbReference type="Pfam" id="PF08030">
    <property type="entry name" value="NAD_binding_6"/>
    <property type="match status" value="1"/>
</dbReference>
<dbReference type="PANTHER" id="PTHR32361">
    <property type="entry name" value="FERRIC/CUPRIC REDUCTASE TRANSMEMBRANE COMPONENT"/>
    <property type="match status" value="1"/>
</dbReference>
<keyword evidence="6 12" id="KW-1133">Transmembrane helix</keyword>
<feature type="region of interest" description="Disordered" evidence="11">
    <location>
        <begin position="538"/>
        <end position="559"/>
    </location>
</feature>
<reference evidence="14" key="1">
    <citation type="submission" date="2023-06" db="EMBL/GenBank/DDBJ databases">
        <title>Genome-scale phylogeny and comparative genomics of the fungal order Sordariales.</title>
        <authorList>
            <consortium name="Lawrence Berkeley National Laboratory"/>
            <person name="Hensen N."/>
            <person name="Bonometti L."/>
            <person name="Westerberg I."/>
            <person name="Brannstrom I.O."/>
            <person name="Guillou S."/>
            <person name="Cros-Aarteil S."/>
            <person name="Calhoun S."/>
            <person name="Haridas S."/>
            <person name="Kuo A."/>
            <person name="Mondo S."/>
            <person name="Pangilinan J."/>
            <person name="Riley R."/>
            <person name="Labutti K."/>
            <person name="Andreopoulos B."/>
            <person name="Lipzen A."/>
            <person name="Chen C."/>
            <person name="Yanf M."/>
            <person name="Daum C."/>
            <person name="Ng V."/>
            <person name="Clum A."/>
            <person name="Steindorff A."/>
            <person name="Ohm R."/>
            <person name="Martin F."/>
            <person name="Silar P."/>
            <person name="Natvig D."/>
            <person name="Lalanne C."/>
            <person name="Gautier V."/>
            <person name="Ament-Velasquez S.L."/>
            <person name="Kruys A."/>
            <person name="Hutchinson M.I."/>
            <person name="Powell A.J."/>
            <person name="Barry K."/>
            <person name="Miller A.N."/>
            <person name="Grigoriev I.V."/>
            <person name="Debuchy R."/>
            <person name="Gladieux P."/>
            <person name="Thoren M.H."/>
            <person name="Johannesson H."/>
        </authorList>
    </citation>
    <scope>NUCLEOTIDE SEQUENCE</scope>
    <source>
        <strain evidence="14">CBS 307.81</strain>
    </source>
</reference>
<dbReference type="SUPFAM" id="SSF52343">
    <property type="entry name" value="Ferredoxin reductase-like, C-terminal NADP-linked domain"/>
    <property type="match status" value="1"/>
</dbReference>
<dbReference type="PROSITE" id="PS51384">
    <property type="entry name" value="FAD_FR"/>
    <property type="match status" value="1"/>
</dbReference>
<feature type="transmembrane region" description="Helical" evidence="12">
    <location>
        <begin position="299"/>
        <end position="319"/>
    </location>
</feature>
<feature type="transmembrane region" description="Helical" evidence="12">
    <location>
        <begin position="331"/>
        <end position="351"/>
    </location>
</feature>
<evidence type="ECO:0000256" key="8">
    <source>
        <dbReference type="ARBA" id="ARBA00023065"/>
    </source>
</evidence>
<evidence type="ECO:0000313" key="15">
    <source>
        <dbReference type="Proteomes" id="UP001174997"/>
    </source>
</evidence>
<dbReference type="CDD" id="cd06186">
    <property type="entry name" value="NOX_Duox_like_FAD_NADP"/>
    <property type="match status" value="1"/>
</dbReference>
<feature type="compositionally biased region" description="Low complexity" evidence="11">
    <location>
        <begin position="115"/>
        <end position="126"/>
    </location>
</feature>
<dbReference type="Proteomes" id="UP001174997">
    <property type="component" value="Unassembled WGS sequence"/>
</dbReference>
<keyword evidence="5" id="KW-0249">Electron transport</keyword>
<proteinExistence type="inferred from homology"/>
<name>A0AA40DB39_9PEZI</name>
<dbReference type="AlphaFoldDB" id="A0AA40DB39"/>
<keyword evidence="10" id="KW-0325">Glycoprotein</keyword>
<dbReference type="GO" id="GO:0005886">
    <property type="term" value="C:plasma membrane"/>
    <property type="evidence" value="ECO:0007669"/>
    <property type="project" value="TreeGrafter"/>
</dbReference>
<keyword evidence="3" id="KW-0813">Transport</keyword>
<protein>
    <submittedName>
        <fullName evidence="14">Ferric reductase like transmembrane component-domain-containing protein</fullName>
    </submittedName>
</protein>
<feature type="transmembrane region" description="Helical" evidence="12">
    <location>
        <begin position="267"/>
        <end position="287"/>
    </location>
</feature>
<dbReference type="GO" id="GO:0006879">
    <property type="term" value="P:intracellular iron ion homeostasis"/>
    <property type="evidence" value="ECO:0007669"/>
    <property type="project" value="TreeGrafter"/>
</dbReference>
<keyword evidence="4 12" id="KW-0812">Transmembrane</keyword>
<dbReference type="EMBL" id="JAULSY010000055">
    <property type="protein sequence ID" value="KAK0668542.1"/>
    <property type="molecule type" value="Genomic_DNA"/>
</dbReference>
<comment type="subcellular location">
    <subcellularLocation>
        <location evidence="1">Membrane</location>
        <topology evidence="1">Multi-pass membrane protein</topology>
    </subcellularLocation>
</comment>
<evidence type="ECO:0000313" key="14">
    <source>
        <dbReference type="EMBL" id="KAK0668542.1"/>
    </source>
</evidence>
<evidence type="ECO:0000256" key="7">
    <source>
        <dbReference type="ARBA" id="ARBA00023002"/>
    </source>
</evidence>
<dbReference type="InterPro" id="IPR039261">
    <property type="entry name" value="FNR_nucleotide-bd"/>
</dbReference>
<keyword evidence="9 12" id="KW-0472">Membrane</keyword>
<dbReference type="InterPro" id="IPR017927">
    <property type="entry name" value="FAD-bd_FR_type"/>
</dbReference>
<evidence type="ECO:0000256" key="1">
    <source>
        <dbReference type="ARBA" id="ARBA00004141"/>
    </source>
</evidence>
<feature type="transmembrane region" description="Helical" evidence="12">
    <location>
        <begin position="513"/>
        <end position="533"/>
    </location>
</feature>
<dbReference type="SFLD" id="SFLDS00052">
    <property type="entry name" value="Ferric_Reductase_Domain"/>
    <property type="match status" value="1"/>
</dbReference>
<feature type="transmembrane region" description="Helical" evidence="12">
    <location>
        <begin position="217"/>
        <end position="239"/>
    </location>
</feature>
<dbReference type="InterPro" id="IPR013130">
    <property type="entry name" value="Fe3_Rdtase_TM_dom"/>
</dbReference>
<keyword evidence="8" id="KW-0406">Ion transport</keyword>
<gene>
    <name evidence="14" type="ORF">QBC41DRAFT_321755</name>
</gene>
<evidence type="ECO:0000259" key="13">
    <source>
        <dbReference type="PROSITE" id="PS51384"/>
    </source>
</evidence>
<evidence type="ECO:0000256" key="5">
    <source>
        <dbReference type="ARBA" id="ARBA00022982"/>
    </source>
</evidence>
<evidence type="ECO:0000256" key="3">
    <source>
        <dbReference type="ARBA" id="ARBA00022448"/>
    </source>
</evidence>
<dbReference type="PANTHER" id="PTHR32361:SF9">
    <property type="entry name" value="FERRIC REDUCTASE TRANSMEMBRANE COMPONENT 3-RELATED"/>
    <property type="match status" value="1"/>
</dbReference>
<dbReference type="InterPro" id="IPR013121">
    <property type="entry name" value="Fe_red_NAD-bd_6"/>
</dbReference>
<evidence type="ECO:0000256" key="9">
    <source>
        <dbReference type="ARBA" id="ARBA00023136"/>
    </source>
</evidence>
<feature type="region of interest" description="Disordered" evidence="11">
    <location>
        <begin position="104"/>
        <end position="128"/>
    </location>
</feature>
<comment type="similarity">
    <text evidence="2">Belongs to the ferric reductase (FRE) family.</text>
</comment>
<feature type="transmembrane region" description="Helical" evidence="12">
    <location>
        <begin position="194"/>
        <end position="211"/>
    </location>
</feature>
<keyword evidence="15" id="KW-1185">Reference proteome</keyword>
<evidence type="ECO:0000256" key="12">
    <source>
        <dbReference type="SAM" id="Phobius"/>
    </source>
</evidence>
<dbReference type="GO" id="GO:0000293">
    <property type="term" value="F:ferric-chelate reductase activity"/>
    <property type="evidence" value="ECO:0007669"/>
    <property type="project" value="UniProtKB-ARBA"/>
</dbReference>
<evidence type="ECO:0000256" key="4">
    <source>
        <dbReference type="ARBA" id="ARBA00022692"/>
    </source>
</evidence>
<dbReference type="GO" id="GO:0006826">
    <property type="term" value="P:iron ion transport"/>
    <property type="evidence" value="ECO:0007669"/>
    <property type="project" value="TreeGrafter"/>
</dbReference>
<evidence type="ECO:0000256" key="10">
    <source>
        <dbReference type="ARBA" id="ARBA00023180"/>
    </source>
</evidence>
<dbReference type="Pfam" id="PF01794">
    <property type="entry name" value="Ferric_reduct"/>
    <property type="match status" value="1"/>
</dbReference>
<dbReference type="InterPro" id="IPR051410">
    <property type="entry name" value="Ferric/Cupric_Reductase"/>
</dbReference>
<evidence type="ECO:0000256" key="11">
    <source>
        <dbReference type="SAM" id="MobiDB-lite"/>
    </source>
</evidence>
<dbReference type="GO" id="GO:0015677">
    <property type="term" value="P:copper ion import"/>
    <property type="evidence" value="ECO:0007669"/>
    <property type="project" value="TreeGrafter"/>
</dbReference>
<comment type="caution">
    <text evidence="14">The sequence shown here is derived from an EMBL/GenBank/DDBJ whole genome shotgun (WGS) entry which is preliminary data.</text>
</comment>
<organism evidence="14 15">
    <name type="scientific">Cercophora samala</name>
    <dbReference type="NCBI Taxonomy" id="330535"/>
    <lineage>
        <taxon>Eukaryota</taxon>
        <taxon>Fungi</taxon>
        <taxon>Dikarya</taxon>
        <taxon>Ascomycota</taxon>
        <taxon>Pezizomycotina</taxon>
        <taxon>Sordariomycetes</taxon>
        <taxon>Sordariomycetidae</taxon>
        <taxon>Sordariales</taxon>
        <taxon>Lasiosphaeriaceae</taxon>
        <taxon>Cercophora</taxon>
    </lineage>
</organism>
<evidence type="ECO:0000256" key="6">
    <source>
        <dbReference type="ARBA" id="ARBA00022989"/>
    </source>
</evidence>
<dbReference type="SFLD" id="SFLDG01168">
    <property type="entry name" value="Ferric_reductase_subgroup_(FRE"/>
    <property type="match status" value="1"/>
</dbReference>
<keyword evidence="7" id="KW-0560">Oxidoreductase</keyword>
<dbReference type="Pfam" id="PF08022">
    <property type="entry name" value="FAD_binding_8"/>
    <property type="match status" value="1"/>
</dbReference>
<feature type="transmembrane region" description="Helical" evidence="12">
    <location>
        <begin position="67"/>
        <end position="85"/>
    </location>
</feature>
<sequence length="662" mass="74004">MNRAQLCALPAQQLMPGFIRAIYCQDALSTLEEGSGSGDPLAGLTPEQLEYIRQLIIAIYEGRAVAASYNVFIVTIIAVFAVLHWREQKRDKLKWMAIQQAGAGRKTTECSQPDGSGTSTPSSSSTAILQTTHFKSPEDEVDVDLERLPLLPSSQSSNNHHPDRITNKLRSWLLYQPPPIPVINRVLPSNGTTLFILSWLALNIFIQFYHLPMKWSFFFIFADKAGFLFIVNLPLLYLLSAKNQPLRRLTGYSYEALNIFHRRVGEWMCFVAVNHFLSMLLYQFVIAEDWLLASQSPKAYFTHPLILLGIGAFVSYELLFFTSLGSFRQRWYELFLASHVVLQVAALGFLWGHFYTSRPYVVAALAIFLLDRLVWRMSIKRVAMEMDLTVLDGETYLVSGDWDVRPGANGVLAGWEPTDHVFLTVPALGRSHALQAHPFTIASAAPGKGVEGEEGKRHAWFSLLIRAQFGNFPGGFTRQLLEHAKTHKRVKVQLDGPYGSPHALSMLRASSNVVLVAGGSGIAVTFPLVWALLHEAASQPDSQEDEDEHKQVLSLRQQKKTRGRKVHMLWVTHSHWHQEWIPKEQLNELEAMGLDLVVPPPTMDAGRPDVRGIVGQWIQEAEGDTSVLVSGPDGLNRVVRNVAAGAVGQGKDVRIAVEKFGW</sequence>
<dbReference type="Gene3D" id="3.40.50.80">
    <property type="entry name" value="Nucleotide-binding domain of ferredoxin-NADP reductase (FNR) module"/>
    <property type="match status" value="1"/>
</dbReference>
<feature type="domain" description="FAD-binding FR-type" evidence="13">
    <location>
        <begin position="372"/>
        <end position="504"/>
    </location>
</feature>
<accession>A0AA40DB39</accession>